<dbReference type="Proteomes" id="UP000298179">
    <property type="component" value="Unassembled WGS sequence"/>
</dbReference>
<comment type="caution">
    <text evidence="1">The sequence shown here is derived from an EMBL/GenBank/DDBJ whole genome shotgun (WGS) entry which is preliminary data.</text>
</comment>
<dbReference type="EMBL" id="SOZD01000003">
    <property type="protein sequence ID" value="TFF22885.1"/>
    <property type="molecule type" value="Genomic_DNA"/>
</dbReference>
<evidence type="ECO:0000313" key="1">
    <source>
        <dbReference type="EMBL" id="TFF22885.1"/>
    </source>
</evidence>
<dbReference type="RefSeq" id="WP_134761986.1">
    <property type="nucleotide sequence ID" value="NZ_SOZD01000003.1"/>
</dbReference>
<evidence type="ECO:0008006" key="3">
    <source>
        <dbReference type="Google" id="ProtNLM"/>
    </source>
</evidence>
<name>A0A4Y8RIN1_9HYPH</name>
<dbReference type="OrthoDB" id="282152at2"/>
<gene>
    <name evidence="1" type="ORF">E3C22_10520</name>
</gene>
<reference evidence="1 2" key="1">
    <citation type="submission" date="2019-03" db="EMBL/GenBank/DDBJ databases">
        <title>Jiella endophytica sp. nov., a novel endophytic bacterium isolated from root of Ficus microcarpa Linn. f.</title>
        <authorList>
            <person name="Tuo L."/>
        </authorList>
    </citation>
    <scope>NUCLEOTIDE SEQUENCE [LARGE SCALE GENOMIC DNA]</scope>
    <source>
        <strain evidence="1 2">CBS5Q-3</strain>
    </source>
</reference>
<sequence>MSREPNWPLVGKWRILSTEMWDRAALDECGPAYFLFGERQGEARLIVMELSLDCGFSKTMVHFDFSGSDEGMEVAGDGFAELREDGVIEGEISFTEGDECAFVARRWRDEDDG</sequence>
<keyword evidence="2" id="KW-1185">Reference proteome</keyword>
<organism evidence="1 2">
    <name type="scientific">Jiella endophytica</name>
    <dbReference type="NCBI Taxonomy" id="2558362"/>
    <lineage>
        <taxon>Bacteria</taxon>
        <taxon>Pseudomonadati</taxon>
        <taxon>Pseudomonadota</taxon>
        <taxon>Alphaproteobacteria</taxon>
        <taxon>Hyphomicrobiales</taxon>
        <taxon>Aurantimonadaceae</taxon>
        <taxon>Jiella</taxon>
    </lineage>
</organism>
<accession>A0A4Y8RIN1</accession>
<protein>
    <recommendedName>
        <fullName evidence="3">Lipocalin-like domain-containing protein</fullName>
    </recommendedName>
</protein>
<evidence type="ECO:0000313" key="2">
    <source>
        <dbReference type="Proteomes" id="UP000298179"/>
    </source>
</evidence>
<dbReference type="AlphaFoldDB" id="A0A4Y8RIN1"/>
<proteinExistence type="predicted"/>